<evidence type="ECO:0000313" key="1">
    <source>
        <dbReference type="EMBL" id="KAF2794531.1"/>
    </source>
</evidence>
<accession>A0A6A6XDZ9</accession>
<dbReference type="AlphaFoldDB" id="A0A6A6XDZ9"/>
<protein>
    <submittedName>
        <fullName evidence="1">Uncharacterized protein</fullName>
    </submittedName>
</protein>
<gene>
    <name evidence="1" type="ORF">K505DRAFT_200013</name>
</gene>
<dbReference type="Proteomes" id="UP000799757">
    <property type="component" value="Unassembled WGS sequence"/>
</dbReference>
<dbReference type="OrthoDB" id="5397183at2759"/>
<evidence type="ECO:0000313" key="2">
    <source>
        <dbReference type="Proteomes" id="UP000799757"/>
    </source>
</evidence>
<sequence>EHKKPIVRPSFPSQVRDRSPIIGLSPNTLLRTCFRIGEAINTGRHAVRGGKSVILELYARVLSSARDSSKQSFVFCDLYHTNPPYINAVYDAALWRSNSQFNYDSRRLLQEMAMCRCIGRMKREGKEWNLIILTVWEASWEDITWVEGIVN</sequence>
<organism evidence="1 2">
    <name type="scientific">Melanomma pulvis-pyrius CBS 109.77</name>
    <dbReference type="NCBI Taxonomy" id="1314802"/>
    <lineage>
        <taxon>Eukaryota</taxon>
        <taxon>Fungi</taxon>
        <taxon>Dikarya</taxon>
        <taxon>Ascomycota</taxon>
        <taxon>Pezizomycotina</taxon>
        <taxon>Dothideomycetes</taxon>
        <taxon>Pleosporomycetidae</taxon>
        <taxon>Pleosporales</taxon>
        <taxon>Melanommataceae</taxon>
        <taxon>Melanomma</taxon>
    </lineage>
</organism>
<proteinExistence type="predicted"/>
<keyword evidence="2" id="KW-1185">Reference proteome</keyword>
<feature type="non-terminal residue" evidence="1">
    <location>
        <position position="1"/>
    </location>
</feature>
<name>A0A6A6XDZ9_9PLEO</name>
<feature type="non-terminal residue" evidence="1">
    <location>
        <position position="151"/>
    </location>
</feature>
<dbReference type="EMBL" id="MU001888">
    <property type="protein sequence ID" value="KAF2794531.1"/>
    <property type="molecule type" value="Genomic_DNA"/>
</dbReference>
<reference evidence="1" key="1">
    <citation type="journal article" date="2020" name="Stud. Mycol.">
        <title>101 Dothideomycetes genomes: a test case for predicting lifestyles and emergence of pathogens.</title>
        <authorList>
            <person name="Haridas S."/>
            <person name="Albert R."/>
            <person name="Binder M."/>
            <person name="Bloem J."/>
            <person name="Labutti K."/>
            <person name="Salamov A."/>
            <person name="Andreopoulos B."/>
            <person name="Baker S."/>
            <person name="Barry K."/>
            <person name="Bills G."/>
            <person name="Bluhm B."/>
            <person name="Cannon C."/>
            <person name="Castanera R."/>
            <person name="Culley D."/>
            <person name="Daum C."/>
            <person name="Ezra D."/>
            <person name="Gonzalez J."/>
            <person name="Henrissat B."/>
            <person name="Kuo A."/>
            <person name="Liang C."/>
            <person name="Lipzen A."/>
            <person name="Lutzoni F."/>
            <person name="Magnuson J."/>
            <person name="Mondo S."/>
            <person name="Nolan M."/>
            <person name="Ohm R."/>
            <person name="Pangilinan J."/>
            <person name="Park H.-J."/>
            <person name="Ramirez L."/>
            <person name="Alfaro M."/>
            <person name="Sun H."/>
            <person name="Tritt A."/>
            <person name="Yoshinaga Y."/>
            <person name="Zwiers L.-H."/>
            <person name="Turgeon B."/>
            <person name="Goodwin S."/>
            <person name="Spatafora J."/>
            <person name="Crous P."/>
            <person name="Grigoriev I."/>
        </authorList>
    </citation>
    <scope>NUCLEOTIDE SEQUENCE</scope>
    <source>
        <strain evidence="1">CBS 109.77</strain>
    </source>
</reference>